<dbReference type="InterPro" id="IPR036640">
    <property type="entry name" value="ABC1_TM_sf"/>
</dbReference>
<evidence type="ECO:0000256" key="3">
    <source>
        <dbReference type="ARBA" id="ARBA00023136"/>
    </source>
</evidence>
<accession>A0A5J4QN41</accession>
<dbReference type="EMBL" id="SNRW01044837">
    <property type="protein sequence ID" value="KAA6322735.1"/>
    <property type="molecule type" value="Genomic_DNA"/>
</dbReference>
<evidence type="ECO:0000256" key="2">
    <source>
        <dbReference type="ARBA" id="ARBA00022989"/>
    </source>
</evidence>
<evidence type="ECO:0000256" key="1">
    <source>
        <dbReference type="ARBA" id="ARBA00022692"/>
    </source>
</evidence>
<proteinExistence type="predicted"/>
<dbReference type="Gene3D" id="1.20.1560.10">
    <property type="entry name" value="ABC transporter type 1, transmembrane domain"/>
    <property type="match status" value="1"/>
</dbReference>
<dbReference type="AlphaFoldDB" id="A0A5J4QN41"/>
<gene>
    <name evidence="6" type="ORF">EZS28_054399</name>
</gene>
<evidence type="ECO:0000313" key="6">
    <source>
        <dbReference type="EMBL" id="KAA6322735.1"/>
    </source>
</evidence>
<reference evidence="6 7" key="1">
    <citation type="submission" date="2019-03" db="EMBL/GenBank/DDBJ databases">
        <title>Single cell metagenomics reveals metabolic interactions within the superorganism composed of flagellate Streblomastix strix and complex community of Bacteroidetes bacteria on its surface.</title>
        <authorList>
            <person name="Treitli S.C."/>
            <person name="Kolisko M."/>
            <person name="Husnik F."/>
            <person name="Keeling P."/>
            <person name="Hampl V."/>
        </authorList>
    </citation>
    <scope>NUCLEOTIDE SEQUENCE [LARGE SCALE GENOMIC DNA]</scope>
    <source>
        <strain evidence="6">ST1C</strain>
    </source>
</reference>
<evidence type="ECO:0000256" key="4">
    <source>
        <dbReference type="SAM" id="Coils"/>
    </source>
</evidence>
<keyword evidence="3 5" id="KW-0472">Membrane</keyword>
<name>A0A5J4QN41_9EUKA</name>
<keyword evidence="4" id="KW-0175">Coiled coil</keyword>
<organism evidence="6 7">
    <name type="scientific">Streblomastix strix</name>
    <dbReference type="NCBI Taxonomy" id="222440"/>
    <lineage>
        <taxon>Eukaryota</taxon>
        <taxon>Metamonada</taxon>
        <taxon>Preaxostyla</taxon>
        <taxon>Oxymonadida</taxon>
        <taxon>Streblomastigidae</taxon>
        <taxon>Streblomastix</taxon>
    </lineage>
</organism>
<keyword evidence="1 5" id="KW-0812">Transmembrane</keyword>
<evidence type="ECO:0000256" key="5">
    <source>
        <dbReference type="SAM" id="Phobius"/>
    </source>
</evidence>
<feature type="transmembrane region" description="Helical" evidence="5">
    <location>
        <begin position="16"/>
        <end position="38"/>
    </location>
</feature>
<evidence type="ECO:0000313" key="7">
    <source>
        <dbReference type="Proteomes" id="UP000324800"/>
    </source>
</evidence>
<dbReference type="SUPFAM" id="SSF90123">
    <property type="entry name" value="ABC transporter transmembrane region"/>
    <property type="match status" value="1"/>
</dbReference>
<feature type="coiled-coil region" evidence="4">
    <location>
        <begin position="74"/>
        <end position="110"/>
    </location>
</feature>
<keyword evidence="2 5" id="KW-1133">Transmembrane helix</keyword>
<comment type="caution">
    <text evidence="6">The sequence shown here is derived from an EMBL/GenBank/DDBJ whole genome shotgun (WGS) entry which is preliminary data.</text>
</comment>
<dbReference type="Proteomes" id="UP000324800">
    <property type="component" value="Unassembled WGS sequence"/>
</dbReference>
<protein>
    <submittedName>
        <fullName evidence="6">Uncharacterized protein</fullName>
    </submittedName>
</protein>
<dbReference type="GO" id="GO:0016020">
    <property type="term" value="C:membrane"/>
    <property type="evidence" value="ECO:0007669"/>
    <property type="project" value="InterPro"/>
</dbReference>
<sequence length="113" mass="12833">MSVTANFLVLSINRYLSIQLEIIAAGMMFVIGIVGTMVKGIGGVAKMSNFGLALSLSQGTFNHIGQSIRMTSFLENEMASVEKLKEIYDIEQEEKDYEYKQREKEKEEREEKE</sequence>
<feature type="non-terminal residue" evidence="6">
    <location>
        <position position="113"/>
    </location>
</feature>
<dbReference type="GO" id="GO:0005524">
    <property type="term" value="F:ATP binding"/>
    <property type="evidence" value="ECO:0007669"/>
    <property type="project" value="InterPro"/>
</dbReference>